<dbReference type="CDD" id="cd16913">
    <property type="entry name" value="YkuD_like"/>
    <property type="match status" value="1"/>
</dbReference>
<accession>B4D4A6</accession>
<keyword evidence="12" id="KW-1185">Reference proteome</keyword>
<feature type="signal peptide" evidence="9">
    <location>
        <begin position="1"/>
        <end position="25"/>
    </location>
</feature>
<evidence type="ECO:0000256" key="2">
    <source>
        <dbReference type="ARBA" id="ARBA00005992"/>
    </source>
</evidence>
<evidence type="ECO:0000256" key="9">
    <source>
        <dbReference type="SAM" id="SignalP"/>
    </source>
</evidence>
<evidence type="ECO:0000256" key="8">
    <source>
        <dbReference type="SAM" id="MobiDB-lite"/>
    </source>
</evidence>
<comment type="caution">
    <text evidence="11">The sequence shown here is derived from an EMBL/GenBank/DDBJ whole genome shotgun (WGS) entry which is preliminary data.</text>
</comment>
<dbReference type="SUPFAM" id="SSF141523">
    <property type="entry name" value="L,D-transpeptidase catalytic domain-like"/>
    <property type="match status" value="1"/>
</dbReference>
<evidence type="ECO:0000256" key="7">
    <source>
        <dbReference type="PROSITE-ProRule" id="PRU01373"/>
    </source>
</evidence>
<evidence type="ECO:0000313" key="11">
    <source>
        <dbReference type="EMBL" id="EDY18707.1"/>
    </source>
</evidence>
<dbReference type="InterPro" id="IPR005490">
    <property type="entry name" value="LD_TPept_cat_dom"/>
</dbReference>
<dbReference type="AlphaFoldDB" id="B4D4A6"/>
<protein>
    <submittedName>
        <fullName evidence="11">ErfK/YbiS/YcfS/YnhG family protein</fullName>
    </submittedName>
</protein>
<feature type="chain" id="PRO_5002802766" evidence="9">
    <location>
        <begin position="26"/>
        <end position="218"/>
    </location>
</feature>
<sequence precursor="true">MKRLLTLTALAAVALLTGCANGPIARTTYNVVAYKPHNPNDVRIKVSLSNRAVYVMEGNTPLLVTACAIGKPDHPTPTGNFRISGKIPNKRSGEYGFSVNGDNIQPAKAEEAHGHYVGFPMAWWSEFAPGYGFHEGAVWPTPRTHGCIRLHHNVAPKFYVLAKPGTPVNIAQSQPEDQTIGKNMKRPLDYADPDPLPGLLISDRIFSKPTEPLLVDRP</sequence>
<dbReference type="PROSITE" id="PS51257">
    <property type="entry name" value="PROKAR_LIPOPROTEIN"/>
    <property type="match status" value="1"/>
</dbReference>
<name>B4D4A6_9BACT</name>
<feature type="active site" description="Proton donor/acceptor" evidence="7">
    <location>
        <position position="134"/>
    </location>
</feature>
<evidence type="ECO:0000256" key="5">
    <source>
        <dbReference type="ARBA" id="ARBA00022984"/>
    </source>
</evidence>
<dbReference type="PROSITE" id="PS52029">
    <property type="entry name" value="LD_TPASE"/>
    <property type="match status" value="1"/>
</dbReference>
<dbReference type="eggNOG" id="COG1376">
    <property type="taxonomic scope" value="Bacteria"/>
</dbReference>
<evidence type="ECO:0000256" key="6">
    <source>
        <dbReference type="ARBA" id="ARBA00023316"/>
    </source>
</evidence>
<evidence type="ECO:0000256" key="3">
    <source>
        <dbReference type="ARBA" id="ARBA00022679"/>
    </source>
</evidence>
<dbReference type="InterPro" id="IPR038063">
    <property type="entry name" value="Transpep_catalytic_dom"/>
</dbReference>
<dbReference type="InterPro" id="IPR050979">
    <property type="entry name" value="LD-transpeptidase"/>
</dbReference>
<evidence type="ECO:0000313" key="12">
    <source>
        <dbReference type="Proteomes" id="UP000005824"/>
    </source>
</evidence>
<keyword evidence="6 7" id="KW-0961">Cell wall biogenesis/degradation</keyword>
<dbReference type="Proteomes" id="UP000005824">
    <property type="component" value="Unassembled WGS sequence"/>
</dbReference>
<dbReference type="GO" id="GO:0071972">
    <property type="term" value="F:peptidoglycan L,D-transpeptidase activity"/>
    <property type="evidence" value="ECO:0007669"/>
    <property type="project" value="TreeGrafter"/>
</dbReference>
<proteinExistence type="inferred from homology"/>
<reference evidence="11 12" key="1">
    <citation type="journal article" date="2011" name="J. Bacteriol.">
        <title>Genome sequence of Chthoniobacter flavus Ellin428, an aerobic heterotrophic soil bacterium.</title>
        <authorList>
            <person name="Kant R."/>
            <person name="van Passel M.W."/>
            <person name="Palva A."/>
            <person name="Lucas S."/>
            <person name="Lapidus A."/>
            <person name="Glavina Del Rio T."/>
            <person name="Dalin E."/>
            <person name="Tice H."/>
            <person name="Bruce D."/>
            <person name="Goodwin L."/>
            <person name="Pitluck S."/>
            <person name="Larimer F.W."/>
            <person name="Land M.L."/>
            <person name="Hauser L."/>
            <person name="Sangwan P."/>
            <person name="de Vos W.M."/>
            <person name="Janssen P.H."/>
            <person name="Smidt H."/>
        </authorList>
    </citation>
    <scope>NUCLEOTIDE SEQUENCE [LARGE SCALE GENOMIC DNA]</scope>
    <source>
        <strain evidence="11 12">Ellin428</strain>
    </source>
</reference>
<dbReference type="PANTHER" id="PTHR30582">
    <property type="entry name" value="L,D-TRANSPEPTIDASE"/>
    <property type="match status" value="1"/>
</dbReference>
<dbReference type="GO" id="GO:0005576">
    <property type="term" value="C:extracellular region"/>
    <property type="evidence" value="ECO:0007669"/>
    <property type="project" value="TreeGrafter"/>
</dbReference>
<dbReference type="GO" id="GO:0008360">
    <property type="term" value="P:regulation of cell shape"/>
    <property type="evidence" value="ECO:0007669"/>
    <property type="project" value="UniProtKB-UniRule"/>
</dbReference>
<dbReference type="GO" id="GO:0016740">
    <property type="term" value="F:transferase activity"/>
    <property type="evidence" value="ECO:0007669"/>
    <property type="project" value="UniProtKB-KW"/>
</dbReference>
<dbReference type="Pfam" id="PF03734">
    <property type="entry name" value="YkuD"/>
    <property type="match status" value="1"/>
</dbReference>
<dbReference type="UniPathway" id="UPA00219"/>
<dbReference type="InParanoid" id="B4D4A6"/>
<dbReference type="Gene3D" id="2.40.440.10">
    <property type="entry name" value="L,D-transpeptidase catalytic domain-like"/>
    <property type="match status" value="1"/>
</dbReference>
<evidence type="ECO:0000259" key="10">
    <source>
        <dbReference type="PROSITE" id="PS52029"/>
    </source>
</evidence>
<keyword evidence="3" id="KW-0808">Transferase</keyword>
<keyword evidence="5 7" id="KW-0573">Peptidoglycan synthesis</keyword>
<evidence type="ECO:0000256" key="1">
    <source>
        <dbReference type="ARBA" id="ARBA00004752"/>
    </source>
</evidence>
<feature type="region of interest" description="Disordered" evidence="8">
    <location>
        <begin position="169"/>
        <end position="188"/>
    </location>
</feature>
<feature type="active site" description="Nucleophile" evidence="7">
    <location>
        <position position="147"/>
    </location>
</feature>
<evidence type="ECO:0000256" key="4">
    <source>
        <dbReference type="ARBA" id="ARBA00022960"/>
    </source>
</evidence>
<organism evidence="11 12">
    <name type="scientific">Chthoniobacter flavus Ellin428</name>
    <dbReference type="NCBI Taxonomy" id="497964"/>
    <lineage>
        <taxon>Bacteria</taxon>
        <taxon>Pseudomonadati</taxon>
        <taxon>Verrucomicrobiota</taxon>
        <taxon>Spartobacteria</taxon>
        <taxon>Chthoniobacterales</taxon>
        <taxon>Chthoniobacteraceae</taxon>
        <taxon>Chthoniobacter</taxon>
    </lineage>
</organism>
<dbReference type="EMBL" id="ABVL01000011">
    <property type="protein sequence ID" value="EDY18707.1"/>
    <property type="molecule type" value="Genomic_DNA"/>
</dbReference>
<feature type="compositionally biased region" description="Polar residues" evidence="8">
    <location>
        <begin position="169"/>
        <end position="181"/>
    </location>
</feature>
<dbReference type="GO" id="GO:0018104">
    <property type="term" value="P:peptidoglycan-protein cross-linking"/>
    <property type="evidence" value="ECO:0007669"/>
    <property type="project" value="TreeGrafter"/>
</dbReference>
<keyword evidence="4 7" id="KW-0133">Cell shape</keyword>
<feature type="domain" description="L,D-TPase catalytic" evidence="10">
    <location>
        <begin position="42"/>
        <end position="171"/>
    </location>
</feature>
<dbReference type="GO" id="GO:0071555">
    <property type="term" value="P:cell wall organization"/>
    <property type="evidence" value="ECO:0007669"/>
    <property type="project" value="UniProtKB-UniRule"/>
</dbReference>
<keyword evidence="9" id="KW-0732">Signal</keyword>
<dbReference type="RefSeq" id="WP_006981069.1">
    <property type="nucleotide sequence ID" value="NZ_ABVL01000011.1"/>
</dbReference>
<dbReference type="PANTHER" id="PTHR30582:SF2">
    <property type="entry name" value="L,D-TRANSPEPTIDASE YCIB-RELATED"/>
    <property type="match status" value="1"/>
</dbReference>
<gene>
    <name evidence="11" type="ORF">CfE428DRAFT_3744</name>
</gene>
<dbReference type="STRING" id="497964.CfE428DRAFT_3744"/>
<comment type="similarity">
    <text evidence="2">Belongs to the YkuD family.</text>
</comment>
<comment type="pathway">
    <text evidence="1 7">Cell wall biogenesis; peptidoglycan biosynthesis.</text>
</comment>